<accession>A0AA49JV81</accession>
<keyword evidence="13" id="KW-1185">Reference proteome</keyword>
<dbReference type="GO" id="GO:0005737">
    <property type="term" value="C:cytoplasm"/>
    <property type="evidence" value="ECO:0007669"/>
    <property type="project" value="UniProtKB-SubCell"/>
</dbReference>
<dbReference type="Gene3D" id="3.40.50.300">
    <property type="entry name" value="P-loop containing nucleotide triphosphate hydrolases"/>
    <property type="match status" value="1"/>
</dbReference>
<dbReference type="EMBL" id="CP130613">
    <property type="protein sequence ID" value="WKW15436.1"/>
    <property type="molecule type" value="Genomic_DNA"/>
</dbReference>
<keyword evidence="6" id="KW-0479">Metal-binding</keyword>
<evidence type="ECO:0000256" key="3">
    <source>
        <dbReference type="ARBA" id="ARBA00019010"/>
    </source>
</evidence>
<evidence type="ECO:0000256" key="6">
    <source>
        <dbReference type="ARBA" id="ARBA00022723"/>
    </source>
</evidence>
<dbReference type="NCBIfam" id="TIGR00150">
    <property type="entry name" value="T6A_YjeE"/>
    <property type="match status" value="1"/>
</dbReference>
<evidence type="ECO:0000313" key="13">
    <source>
        <dbReference type="Proteomes" id="UP001229955"/>
    </source>
</evidence>
<keyword evidence="5" id="KW-0819">tRNA processing</keyword>
<dbReference type="GO" id="GO:0046872">
    <property type="term" value="F:metal ion binding"/>
    <property type="evidence" value="ECO:0007669"/>
    <property type="project" value="UniProtKB-KW"/>
</dbReference>
<dbReference type="InterPro" id="IPR003442">
    <property type="entry name" value="T6A_TsaE"/>
</dbReference>
<gene>
    <name evidence="12" type="primary">tsaE</name>
    <name evidence="11" type="ORF">Strain138_001822</name>
    <name evidence="12" type="ORF">Strain318_001821</name>
</gene>
<evidence type="ECO:0000256" key="1">
    <source>
        <dbReference type="ARBA" id="ARBA00004496"/>
    </source>
</evidence>
<keyword evidence="8" id="KW-0067">ATP-binding</keyword>
<dbReference type="InterPro" id="IPR027417">
    <property type="entry name" value="P-loop_NTPase"/>
</dbReference>
<comment type="subcellular location">
    <subcellularLocation>
        <location evidence="1">Cytoplasm</location>
    </subcellularLocation>
</comment>
<accession>A0AA49K0I4</accession>
<evidence type="ECO:0000256" key="2">
    <source>
        <dbReference type="ARBA" id="ARBA00007599"/>
    </source>
</evidence>
<keyword evidence="9" id="KW-0460">Magnesium</keyword>
<dbReference type="KEGG" id="pspc:Strain318_001821"/>
<dbReference type="EMBL" id="CP130612">
    <property type="protein sequence ID" value="WKW12529.1"/>
    <property type="molecule type" value="Genomic_DNA"/>
</dbReference>
<organism evidence="12 13">
    <name type="scientific">Pseudogemmatithrix spongiicola</name>
    <dbReference type="NCBI Taxonomy" id="3062599"/>
    <lineage>
        <taxon>Bacteria</taxon>
        <taxon>Pseudomonadati</taxon>
        <taxon>Gemmatimonadota</taxon>
        <taxon>Gemmatimonadia</taxon>
        <taxon>Gemmatimonadales</taxon>
        <taxon>Gemmatimonadaceae</taxon>
        <taxon>Pseudogemmatithrix</taxon>
    </lineage>
</organism>
<evidence type="ECO:0000256" key="10">
    <source>
        <dbReference type="ARBA" id="ARBA00032441"/>
    </source>
</evidence>
<comment type="similarity">
    <text evidence="2">Belongs to the TsaE family.</text>
</comment>
<dbReference type="Proteomes" id="UP001229955">
    <property type="component" value="Chromosome"/>
</dbReference>
<proteinExistence type="inferred from homology"/>
<keyword evidence="7" id="KW-0547">Nucleotide-binding</keyword>
<dbReference type="RefSeq" id="WP_367885406.1">
    <property type="nucleotide sequence ID" value="NZ_CP130612.1"/>
</dbReference>
<dbReference type="PANTHER" id="PTHR33540">
    <property type="entry name" value="TRNA THREONYLCARBAMOYLADENOSINE BIOSYNTHESIS PROTEIN TSAE"/>
    <property type="match status" value="1"/>
</dbReference>
<evidence type="ECO:0000256" key="8">
    <source>
        <dbReference type="ARBA" id="ARBA00022840"/>
    </source>
</evidence>
<evidence type="ECO:0000256" key="7">
    <source>
        <dbReference type="ARBA" id="ARBA00022741"/>
    </source>
</evidence>
<dbReference type="SUPFAM" id="SSF52540">
    <property type="entry name" value="P-loop containing nucleoside triphosphate hydrolases"/>
    <property type="match status" value="1"/>
</dbReference>
<dbReference type="GO" id="GO:0002949">
    <property type="term" value="P:tRNA threonylcarbamoyladenosine modification"/>
    <property type="evidence" value="ECO:0007669"/>
    <property type="project" value="InterPro"/>
</dbReference>
<evidence type="ECO:0000313" key="11">
    <source>
        <dbReference type="EMBL" id="WKW12529.1"/>
    </source>
</evidence>
<keyword evidence="4" id="KW-0963">Cytoplasm</keyword>
<dbReference type="AlphaFoldDB" id="A0AA49K0I4"/>
<evidence type="ECO:0000256" key="9">
    <source>
        <dbReference type="ARBA" id="ARBA00022842"/>
    </source>
</evidence>
<dbReference type="GO" id="GO:0005524">
    <property type="term" value="F:ATP binding"/>
    <property type="evidence" value="ECO:0007669"/>
    <property type="project" value="UniProtKB-KW"/>
</dbReference>
<evidence type="ECO:0000256" key="5">
    <source>
        <dbReference type="ARBA" id="ARBA00022694"/>
    </source>
</evidence>
<dbReference type="Pfam" id="PF02367">
    <property type="entry name" value="TsaE"/>
    <property type="match status" value="1"/>
</dbReference>
<name>A0AA49K0I4_9BACT</name>
<dbReference type="PANTHER" id="PTHR33540:SF2">
    <property type="entry name" value="TRNA THREONYLCARBAMOYLADENOSINE BIOSYNTHESIS PROTEIN TSAE"/>
    <property type="match status" value="1"/>
</dbReference>
<sequence>MPVAELTRDELVAWGRALGGRATGGAVITLSGDLGAGKTTLVQAIAAGLGVRDDVTSPTYGIAHRYESPRGPIWHFDLYRLRSAAELPQVGLDDALRSGGVVLIEWPEVAESSLPPSRVALRLEHMPGDVAKRRLHWTGAEA</sequence>
<evidence type="ECO:0000313" key="12">
    <source>
        <dbReference type="EMBL" id="WKW15436.1"/>
    </source>
</evidence>
<protein>
    <recommendedName>
        <fullName evidence="3">tRNA threonylcarbamoyladenosine biosynthesis protein TsaE</fullName>
    </recommendedName>
    <alternativeName>
        <fullName evidence="10">t(6)A37 threonylcarbamoyladenosine biosynthesis protein TsaE</fullName>
    </alternativeName>
</protein>
<reference evidence="12" key="1">
    <citation type="submission" date="2023-07" db="EMBL/GenBank/DDBJ databases">
        <authorList>
            <person name="Haufschild T."/>
            <person name="Kallscheuer N."/>
            <person name="Hammer J."/>
            <person name="Kohn T."/>
            <person name="Kabuu M."/>
            <person name="Jogler M."/>
            <person name="Wohfarth N."/>
            <person name="Heuer A."/>
            <person name="Rohde M."/>
            <person name="van Teeseling M.C.F."/>
            <person name="Jogler C."/>
        </authorList>
    </citation>
    <scope>NUCLEOTIDE SEQUENCE</scope>
    <source>
        <strain evidence="11">Strain 138</strain>
        <strain evidence="12">Strain 318</strain>
    </source>
</reference>
<evidence type="ECO:0000256" key="4">
    <source>
        <dbReference type="ARBA" id="ARBA00022490"/>
    </source>
</evidence>